<feature type="domain" description="Vps72/YL1 C-terminal" evidence="3">
    <location>
        <begin position="648"/>
        <end position="677"/>
    </location>
</feature>
<protein>
    <submittedName>
        <fullName evidence="4">DEKNAAC100261</fullName>
    </submittedName>
</protein>
<dbReference type="Proteomes" id="UP000290900">
    <property type="component" value="Unassembled WGS sequence"/>
</dbReference>
<feature type="compositionally biased region" description="Basic and acidic residues" evidence="2">
    <location>
        <begin position="479"/>
        <end position="491"/>
    </location>
</feature>
<feature type="region of interest" description="Disordered" evidence="2">
    <location>
        <begin position="337"/>
        <end position="390"/>
    </location>
</feature>
<sequence>MSTPQSEARSDSDSGSGSESRSEDEKFESIIAQRERRPNAGSRMRQLLALEEAGDAQLEAEGEEEDVDLLFQEDENDAEFVEEEEEEEGEEEDDTRRRKRKRESDQDEGDEAEEEGEEEEEEEEDGSEGEEGGHSDENFSSDSDTSSYDSEADDSEGERELEMQEKIKKRKLRKKEKIIPHLKPISTSPKKAKKTNSMKNPLGSFPSRRKYLARKSTVEKTNAMRKKLEREEEEKKHFKPRPKEEYVEKTLEERLAEAMITEKQNTLSLNQYFEKEMERKRKQRELANSRKLKLTEYLRFYSAGVFITPNEEVQDLEKERQRQEELLLAKNRRRRGGKKKKLKIEEADTAEKGLPGKEADEPKPKTEAEANEKTVNNDGNSFDGIIKGSGVDGVAEDNITAVKIDDEAPVIDGAEGSQQSANLKVEGVKKETVLSGGSTINEGQNGEGSKEIHDVSTVDKLKKEVKKPEEAVKLGGQGDIEKPMESRRADELTESTEDSGNIGEKEGADTLESEEFEEPQIDEKVIYEGPPQLVAVNYISFEKFTRDPTERQMKTFLFGKQANLAATRRDPHSETICIIKQDDATNLGLQRMKADREASYQSLLKFPRFGQTYKIVEESKTETPKEEVKIDMSTPAPVGIYLPNGHKKRCLINGEPASYYDPGNGIPYNSVECFKVLQRVSDSEYYWAQIDKGGVNSAFRGGIGCYLGDNNGRNAKGVPEGF</sequence>
<dbReference type="STRING" id="13370.A0A448YGG2"/>
<proteinExistence type="inferred from homology"/>
<dbReference type="SMART" id="SM00993">
    <property type="entry name" value="YL1_C"/>
    <property type="match status" value="1"/>
</dbReference>
<evidence type="ECO:0000256" key="1">
    <source>
        <dbReference type="ARBA" id="ARBA00006832"/>
    </source>
</evidence>
<evidence type="ECO:0000256" key="2">
    <source>
        <dbReference type="SAM" id="MobiDB-lite"/>
    </source>
</evidence>
<feature type="compositionally biased region" description="Basic and acidic residues" evidence="2">
    <location>
        <begin position="448"/>
        <end position="472"/>
    </location>
</feature>
<dbReference type="InterPro" id="IPR046757">
    <property type="entry name" value="YL1_N"/>
</dbReference>
<dbReference type="FunCoup" id="A0A448YGG2">
    <property type="interactions" value="93"/>
</dbReference>
<feature type="compositionally biased region" description="Low complexity" evidence="2">
    <location>
        <begin position="138"/>
        <end position="149"/>
    </location>
</feature>
<evidence type="ECO:0000259" key="3">
    <source>
        <dbReference type="SMART" id="SM00993"/>
    </source>
</evidence>
<dbReference type="Pfam" id="PF08265">
    <property type="entry name" value="YL1_C"/>
    <property type="match status" value="1"/>
</dbReference>
<comment type="similarity">
    <text evidence="1">Belongs to the VPS72/YL1 family.</text>
</comment>
<feature type="compositionally biased region" description="Acidic residues" evidence="2">
    <location>
        <begin position="52"/>
        <end position="93"/>
    </location>
</feature>
<feature type="compositionally biased region" description="Basic and acidic residues" evidence="2">
    <location>
        <begin position="343"/>
        <end position="372"/>
    </location>
</feature>
<reference evidence="4 5" key="1">
    <citation type="submission" date="2018-12" db="EMBL/GenBank/DDBJ databases">
        <authorList>
            <person name="Tiukova I."/>
            <person name="Dainat J."/>
        </authorList>
    </citation>
    <scope>NUCLEOTIDE SEQUENCE [LARGE SCALE GENOMIC DNA]</scope>
</reference>
<dbReference type="PANTHER" id="PTHR13275:SF4">
    <property type="entry name" value="VACUOLAR PROTEIN SORTING-ASSOCIATED PROTEIN 72 HOMOLOG"/>
    <property type="match status" value="1"/>
</dbReference>
<keyword evidence="5" id="KW-1185">Reference proteome</keyword>
<feature type="region of interest" description="Disordered" evidence="2">
    <location>
        <begin position="1"/>
        <end position="245"/>
    </location>
</feature>
<feature type="compositionally biased region" description="Basic and acidic residues" evidence="2">
    <location>
        <begin position="20"/>
        <end position="38"/>
    </location>
</feature>
<feature type="compositionally biased region" description="Acidic residues" evidence="2">
    <location>
        <begin position="105"/>
        <end position="130"/>
    </location>
</feature>
<feature type="region of interest" description="Disordered" evidence="2">
    <location>
        <begin position="436"/>
        <end position="517"/>
    </location>
</feature>
<dbReference type="PANTHER" id="PTHR13275">
    <property type="entry name" value="YL-1 PROTEIN TRANSCRIPTION FACTOR-LIKE 1"/>
    <property type="match status" value="1"/>
</dbReference>
<dbReference type="InterPro" id="IPR013272">
    <property type="entry name" value="Vps72/YL1_C"/>
</dbReference>
<dbReference type="InParanoid" id="A0A448YGG2"/>
<dbReference type="GO" id="GO:0005634">
    <property type="term" value="C:nucleus"/>
    <property type="evidence" value="ECO:0007669"/>
    <property type="project" value="TreeGrafter"/>
</dbReference>
<dbReference type="EMBL" id="CAACVR010000001">
    <property type="protein sequence ID" value="VEU20012.1"/>
    <property type="molecule type" value="Genomic_DNA"/>
</dbReference>
<feature type="compositionally biased region" description="Basic residues" evidence="2">
    <location>
        <begin position="167"/>
        <end position="176"/>
    </location>
</feature>
<dbReference type="AlphaFoldDB" id="A0A448YGG2"/>
<evidence type="ECO:0000313" key="4">
    <source>
        <dbReference type="EMBL" id="VEU20012.1"/>
    </source>
</evidence>
<organism evidence="4 5">
    <name type="scientific">Brettanomyces naardenensis</name>
    <name type="common">Yeast</name>
    <dbReference type="NCBI Taxonomy" id="13370"/>
    <lineage>
        <taxon>Eukaryota</taxon>
        <taxon>Fungi</taxon>
        <taxon>Dikarya</taxon>
        <taxon>Ascomycota</taxon>
        <taxon>Saccharomycotina</taxon>
        <taxon>Pichiomycetes</taxon>
        <taxon>Pichiales</taxon>
        <taxon>Pichiaceae</taxon>
        <taxon>Brettanomyces</taxon>
    </lineage>
</organism>
<evidence type="ECO:0000313" key="5">
    <source>
        <dbReference type="Proteomes" id="UP000290900"/>
    </source>
</evidence>
<dbReference type="Pfam" id="PF05764">
    <property type="entry name" value="YL1"/>
    <property type="match status" value="1"/>
</dbReference>
<accession>A0A448YGG2</accession>
<gene>
    <name evidence="4" type="ORF">BRENAR_LOCUS747</name>
</gene>
<dbReference type="OrthoDB" id="49520at2759"/>
<name>A0A448YGG2_BRENA</name>
<feature type="compositionally biased region" description="Basic and acidic residues" evidence="2">
    <location>
        <begin position="226"/>
        <end position="245"/>
    </location>
</feature>